<evidence type="ECO:0000313" key="3">
    <source>
        <dbReference type="EMBL" id="CAJ2511428.1"/>
    </source>
</evidence>
<dbReference type="Gene3D" id="2.120.10.70">
    <property type="entry name" value="Fucose-specific lectin"/>
    <property type="match status" value="1"/>
</dbReference>
<organism evidence="3 4">
    <name type="scientific">Anthostomella pinea</name>
    <dbReference type="NCBI Taxonomy" id="933095"/>
    <lineage>
        <taxon>Eukaryota</taxon>
        <taxon>Fungi</taxon>
        <taxon>Dikarya</taxon>
        <taxon>Ascomycota</taxon>
        <taxon>Pezizomycotina</taxon>
        <taxon>Sordariomycetes</taxon>
        <taxon>Xylariomycetidae</taxon>
        <taxon>Xylariales</taxon>
        <taxon>Xylariaceae</taxon>
        <taxon>Anthostomella</taxon>
    </lineage>
</organism>
<name>A0AAI8VVX5_9PEZI</name>
<accession>A0AAI8VVX5</accession>
<proteinExistence type="predicted"/>
<sequence length="527" mass="56058">MSQGSQTYSSLEVHEPDPEQYQKQVVSYPDHSLPQPMPLEQRTGASPTYTSPESTKEVVTSASEYGYYKPGQENTYNQHPGYAGAYVDPHAANSPPGPYGPVGSPMSGGTTAVYSDQYPPLAGDAGEKAKAPAATICGMKKRTFYIILAVAILIIVAAVAGGVAGGLAAQNSSKTSSADSKSPADGSSSGGGNATASDSGPKPLDISKLTASNFTDGDGVVHRTLFFQDEYNSIIARRWDSKSKSWATDNLTDQLIATTRPLDVAAGTPLASASMDLDPHYETHLWFLDPNNYIHSMAATDAVGTPSGWANDTLDDAFLQTWDGGQLAAMWQRCEGADCDGTWVVAYQRPEGAIKTANSSMWATATVAVNSTDVAANSSLAIIPQLSGPWLDAIELVSEKASSTRTMRVTTYADTWDSSEDRVTELITDIPQPATRQQFTVTKWGSWNQALYLALLSDGTLEGTHYDGTSMKSLAGISFNGGPDVSFTAIAMTTDAMFYGISDDEVLEYSLDTSNPSQFTYVGVAYP</sequence>
<evidence type="ECO:0000256" key="1">
    <source>
        <dbReference type="SAM" id="MobiDB-lite"/>
    </source>
</evidence>
<dbReference type="AlphaFoldDB" id="A0AAI8VVX5"/>
<feature type="transmembrane region" description="Helical" evidence="2">
    <location>
        <begin position="144"/>
        <end position="169"/>
    </location>
</feature>
<dbReference type="EMBL" id="CAUWAG010000018">
    <property type="protein sequence ID" value="CAJ2511428.1"/>
    <property type="molecule type" value="Genomic_DNA"/>
</dbReference>
<evidence type="ECO:0000256" key="2">
    <source>
        <dbReference type="SAM" id="Phobius"/>
    </source>
</evidence>
<protein>
    <submittedName>
        <fullName evidence="3">Uu.00g070530.m01.CDS01</fullName>
    </submittedName>
</protein>
<reference evidence="3" key="1">
    <citation type="submission" date="2023-10" db="EMBL/GenBank/DDBJ databases">
        <authorList>
            <person name="Hackl T."/>
        </authorList>
    </citation>
    <scope>NUCLEOTIDE SEQUENCE</scope>
</reference>
<keyword evidence="2" id="KW-1133">Transmembrane helix</keyword>
<keyword evidence="2" id="KW-0472">Membrane</keyword>
<keyword evidence="2" id="KW-0812">Transmembrane</keyword>
<gene>
    <name evidence="3" type="ORF">KHLLAP_LOCUS11896</name>
</gene>
<dbReference type="Proteomes" id="UP001295740">
    <property type="component" value="Unassembled WGS sequence"/>
</dbReference>
<feature type="region of interest" description="Disordered" evidence="1">
    <location>
        <begin position="1"/>
        <end position="56"/>
    </location>
</feature>
<dbReference type="SUPFAM" id="SSF89372">
    <property type="entry name" value="Fucose-specific lectin"/>
    <property type="match status" value="1"/>
</dbReference>
<feature type="compositionally biased region" description="Polar residues" evidence="1">
    <location>
        <begin position="43"/>
        <end position="56"/>
    </location>
</feature>
<feature type="compositionally biased region" description="Low complexity" evidence="1">
    <location>
        <begin position="169"/>
        <end position="187"/>
    </location>
</feature>
<comment type="caution">
    <text evidence="3">The sequence shown here is derived from an EMBL/GenBank/DDBJ whole genome shotgun (WGS) entry which is preliminary data.</text>
</comment>
<feature type="compositionally biased region" description="Polar residues" evidence="1">
    <location>
        <begin position="1"/>
        <end position="10"/>
    </location>
</feature>
<keyword evidence="4" id="KW-1185">Reference proteome</keyword>
<evidence type="ECO:0000313" key="4">
    <source>
        <dbReference type="Proteomes" id="UP001295740"/>
    </source>
</evidence>
<feature type="region of interest" description="Disordered" evidence="1">
    <location>
        <begin position="169"/>
        <end position="202"/>
    </location>
</feature>